<protein>
    <submittedName>
        <fullName evidence="1">Uncharacterized protein</fullName>
    </submittedName>
</protein>
<accession>A0A6N9PYK8</accession>
<dbReference type="OrthoDB" id="2606203at2"/>
<evidence type="ECO:0000313" key="1">
    <source>
        <dbReference type="EMBL" id="NBI28601.1"/>
    </source>
</evidence>
<sequence>MKDYSLWMSSGRDNEEMVFEMCEKSYVKINQADFDFECIINDSNDWQKNVDKTILIRKDVYDIKYGDSVSFEDQSYLITVEREDRDFYWSGKMTRCNNSLTLMSEVRAIVDYDDVGKPIWDTQNIPVFFPSIVKSRNGLADSDIDSKINIPDGSLLIAIGYTDHEELKLDKELAMYNQTYKITHLDYTQVINNTGVIVVQADLVV</sequence>
<evidence type="ECO:0000313" key="2">
    <source>
        <dbReference type="Proteomes" id="UP000448943"/>
    </source>
</evidence>
<dbReference type="EMBL" id="SIJB01000016">
    <property type="protein sequence ID" value="NBI28601.1"/>
    <property type="molecule type" value="Genomic_DNA"/>
</dbReference>
<keyword evidence="2" id="KW-1185">Reference proteome</keyword>
<dbReference type="Proteomes" id="UP000448943">
    <property type="component" value="Unassembled WGS sequence"/>
</dbReference>
<dbReference type="RefSeq" id="WP_160645396.1">
    <property type="nucleotide sequence ID" value="NZ_SIJB01000016.1"/>
</dbReference>
<comment type="caution">
    <text evidence="1">The sequence shown here is derived from an EMBL/GenBank/DDBJ whole genome shotgun (WGS) entry which is preliminary data.</text>
</comment>
<dbReference type="AlphaFoldDB" id="A0A6N9PYK8"/>
<proteinExistence type="predicted"/>
<name>A0A6N9PYK8_9BACL</name>
<gene>
    <name evidence="1" type="ORF">ERL59_06500</name>
</gene>
<reference evidence="1 2" key="1">
    <citation type="submission" date="2019-01" db="EMBL/GenBank/DDBJ databases">
        <title>Chengkuizengella sp. nov., isolated from deep-sea sediment of East Pacific Ocean.</title>
        <authorList>
            <person name="Yang J."/>
            <person name="Lai Q."/>
            <person name="Shao Z."/>
        </authorList>
    </citation>
    <scope>NUCLEOTIDE SEQUENCE [LARGE SCALE GENOMIC DNA]</scope>
    <source>
        <strain evidence="1 2">YPA3-1-1</strain>
    </source>
</reference>
<organism evidence="1 2">
    <name type="scientific">Chengkuizengella marina</name>
    <dbReference type="NCBI Taxonomy" id="2507566"/>
    <lineage>
        <taxon>Bacteria</taxon>
        <taxon>Bacillati</taxon>
        <taxon>Bacillota</taxon>
        <taxon>Bacilli</taxon>
        <taxon>Bacillales</taxon>
        <taxon>Paenibacillaceae</taxon>
        <taxon>Chengkuizengella</taxon>
    </lineage>
</organism>